<comment type="similarity">
    <text evidence="2">Belongs to the YkuD family.</text>
</comment>
<dbReference type="InterPro" id="IPR005490">
    <property type="entry name" value="LD_TPept_cat_dom"/>
</dbReference>
<dbReference type="CDD" id="cd16913">
    <property type="entry name" value="YkuD_like"/>
    <property type="match status" value="1"/>
</dbReference>
<proteinExistence type="inferred from homology"/>
<keyword evidence="14" id="KW-1185">Reference proteome</keyword>
<feature type="active site" description="Nucleophile" evidence="7">
    <location>
        <position position="174"/>
    </location>
</feature>
<dbReference type="Gene3D" id="2.40.440.10">
    <property type="entry name" value="L,D-transpeptidase catalytic domain-like"/>
    <property type="match status" value="1"/>
</dbReference>
<accession>A0A7Z0ZV99</accession>
<evidence type="ECO:0000313" key="14">
    <source>
        <dbReference type="Proteomes" id="UP000539787"/>
    </source>
</evidence>
<reference evidence="13 14" key="1">
    <citation type="submission" date="2020-07" db="EMBL/GenBank/DDBJ databases">
        <authorList>
            <person name="Sun Q."/>
        </authorList>
    </citation>
    <scope>NUCLEOTIDE SEQUENCE [LARGE SCALE GENOMIC DNA]</scope>
    <source>
        <strain evidence="12 13">WYCCWR 11290</strain>
        <strain evidence="11 14">WYCCWR 11317</strain>
    </source>
</reference>
<dbReference type="EMBL" id="JACCPJ010000012">
    <property type="protein sequence ID" value="NZD65350.1"/>
    <property type="molecule type" value="Genomic_DNA"/>
</dbReference>
<evidence type="ECO:0000313" key="11">
    <source>
        <dbReference type="EMBL" id="MBA5801028.1"/>
    </source>
</evidence>
<gene>
    <name evidence="12" type="ORF">HX900_30170</name>
    <name evidence="11" type="ORF">HX902_05205</name>
</gene>
<feature type="active site" description="Proton donor/acceptor" evidence="7">
    <location>
        <position position="152"/>
    </location>
</feature>
<dbReference type="PROSITE" id="PS52029">
    <property type="entry name" value="LD_TPASE"/>
    <property type="match status" value="1"/>
</dbReference>
<dbReference type="AlphaFoldDB" id="A0A7Z0ZV99"/>
<evidence type="ECO:0000256" key="5">
    <source>
        <dbReference type="ARBA" id="ARBA00022984"/>
    </source>
</evidence>
<evidence type="ECO:0000313" key="12">
    <source>
        <dbReference type="EMBL" id="NZD65350.1"/>
    </source>
</evidence>
<dbReference type="PANTHER" id="PTHR36699">
    <property type="entry name" value="LD-TRANSPEPTIDASE"/>
    <property type="match status" value="1"/>
</dbReference>
<dbReference type="PANTHER" id="PTHR36699:SF1">
    <property type="entry name" value="L,D-TRANSPEPTIDASE YAFK-RELATED"/>
    <property type="match status" value="1"/>
</dbReference>
<dbReference type="Pfam" id="PF03734">
    <property type="entry name" value="YkuD"/>
    <property type="match status" value="1"/>
</dbReference>
<evidence type="ECO:0000256" key="4">
    <source>
        <dbReference type="ARBA" id="ARBA00022960"/>
    </source>
</evidence>
<evidence type="ECO:0000256" key="2">
    <source>
        <dbReference type="ARBA" id="ARBA00005992"/>
    </source>
</evidence>
<name>A0A7Z0ZV99_9HYPH</name>
<sequence length="199" mass="22141">MAEGAIRRYNSSVTLKTRIILRNTFIVLAAVVVGLFAYTKLMARVGSGSPPPDAPLEQQADLIRVYKSERRMVLLKGDTPISTYRISLGRAADEGPKQREGDEKTPEGRYEIDWRNPRSMAHLSLHISYPNPDDQRNAQSGGFPPGGAIMIHGLPNGWGLFGNAHHLWDWTDGCIAVTNAEMRDIWARVPDHTPIDIMP</sequence>
<evidence type="ECO:0000256" key="7">
    <source>
        <dbReference type="PROSITE-ProRule" id="PRU01373"/>
    </source>
</evidence>
<keyword evidence="6 7" id="KW-0961">Cell wall biogenesis/degradation</keyword>
<feature type="region of interest" description="Disordered" evidence="8">
    <location>
        <begin position="89"/>
        <end position="108"/>
    </location>
</feature>
<comment type="caution">
    <text evidence="12">The sequence shown here is derived from an EMBL/GenBank/DDBJ whole genome shotgun (WGS) entry which is preliminary data.</text>
</comment>
<evidence type="ECO:0000313" key="13">
    <source>
        <dbReference type="Proteomes" id="UP000532162"/>
    </source>
</evidence>
<keyword evidence="9" id="KW-1133">Transmembrane helix</keyword>
<dbReference type="Proteomes" id="UP000539787">
    <property type="component" value="Unassembled WGS sequence"/>
</dbReference>
<dbReference type="SUPFAM" id="SSF141523">
    <property type="entry name" value="L,D-transpeptidase catalytic domain-like"/>
    <property type="match status" value="1"/>
</dbReference>
<dbReference type="GO" id="GO:0071555">
    <property type="term" value="P:cell wall organization"/>
    <property type="evidence" value="ECO:0007669"/>
    <property type="project" value="UniProtKB-UniRule"/>
</dbReference>
<dbReference type="GO" id="GO:0009252">
    <property type="term" value="P:peptidoglycan biosynthetic process"/>
    <property type="evidence" value="ECO:0007669"/>
    <property type="project" value="UniProtKB-UniPathway"/>
</dbReference>
<dbReference type="EMBL" id="JACGBJ010000002">
    <property type="protein sequence ID" value="MBA5801028.1"/>
    <property type="molecule type" value="Genomic_DNA"/>
</dbReference>
<feature type="compositionally biased region" description="Basic and acidic residues" evidence="8">
    <location>
        <begin position="91"/>
        <end position="108"/>
    </location>
</feature>
<dbReference type="Proteomes" id="UP000532162">
    <property type="component" value="Unassembled WGS sequence"/>
</dbReference>
<comment type="pathway">
    <text evidence="1 7">Cell wall biogenesis; peptidoglycan biosynthesis.</text>
</comment>
<dbReference type="InterPro" id="IPR038063">
    <property type="entry name" value="Transpep_catalytic_dom"/>
</dbReference>
<evidence type="ECO:0000259" key="10">
    <source>
        <dbReference type="PROSITE" id="PS52029"/>
    </source>
</evidence>
<dbReference type="GO" id="GO:0016740">
    <property type="term" value="F:transferase activity"/>
    <property type="evidence" value="ECO:0007669"/>
    <property type="project" value="UniProtKB-KW"/>
</dbReference>
<keyword evidence="9" id="KW-0472">Membrane</keyword>
<evidence type="ECO:0000256" key="1">
    <source>
        <dbReference type="ARBA" id="ARBA00004752"/>
    </source>
</evidence>
<keyword evidence="9" id="KW-0812">Transmembrane</keyword>
<protein>
    <submittedName>
        <fullName evidence="12">L,D-transpeptidase family protein</fullName>
    </submittedName>
</protein>
<dbReference type="UniPathway" id="UPA00219"/>
<feature type="domain" description="L,D-TPase catalytic" evidence="10">
    <location>
        <begin position="61"/>
        <end position="198"/>
    </location>
</feature>
<keyword evidence="3" id="KW-0808">Transferase</keyword>
<dbReference type="GO" id="GO:0008360">
    <property type="term" value="P:regulation of cell shape"/>
    <property type="evidence" value="ECO:0007669"/>
    <property type="project" value="UniProtKB-UniRule"/>
</dbReference>
<evidence type="ECO:0000256" key="6">
    <source>
        <dbReference type="ARBA" id="ARBA00023316"/>
    </source>
</evidence>
<keyword evidence="5 7" id="KW-0573">Peptidoglycan synthesis</keyword>
<keyword evidence="4 7" id="KW-0133">Cell shape</keyword>
<evidence type="ECO:0000256" key="9">
    <source>
        <dbReference type="SAM" id="Phobius"/>
    </source>
</evidence>
<evidence type="ECO:0000256" key="3">
    <source>
        <dbReference type="ARBA" id="ARBA00022679"/>
    </source>
</evidence>
<feature type="transmembrane region" description="Helical" evidence="9">
    <location>
        <begin position="20"/>
        <end position="38"/>
    </location>
</feature>
<organism evidence="12 13">
    <name type="scientific">Rhizobium changzhiense</name>
    <dbReference type="NCBI Taxonomy" id="2692317"/>
    <lineage>
        <taxon>Bacteria</taxon>
        <taxon>Pseudomonadati</taxon>
        <taxon>Pseudomonadota</taxon>
        <taxon>Alphaproteobacteria</taxon>
        <taxon>Hyphomicrobiales</taxon>
        <taxon>Rhizobiaceae</taxon>
        <taxon>Rhizobium/Agrobacterium group</taxon>
        <taxon>Rhizobium</taxon>
    </lineage>
</organism>
<evidence type="ECO:0000256" key="8">
    <source>
        <dbReference type="SAM" id="MobiDB-lite"/>
    </source>
</evidence>
<dbReference type="GO" id="GO:0004180">
    <property type="term" value="F:carboxypeptidase activity"/>
    <property type="evidence" value="ECO:0007669"/>
    <property type="project" value="UniProtKB-ARBA"/>
</dbReference>